<proteinExistence type="inferred from homology"/>
<dbReference type="GO" id="GO:0004190">
    <property type="term" value="F:aspartic-type endopeptidase activity"/>
    <property type="evidence" value="ECO:0007669"/>
    <property type="project" value="UniProtKB-KW"/>
</dbReference>
<dbReference type="Proteomes" id="UP000015102">
    <property type="component" value="Unassembled WGS sequence"/>
</dbReference>
<name>T1GBF1_MEGSC</name>
<evidence type="ECO:0000256" key="1">
    <source>
        <dbReference type="ARBA" id="ARBA00007447"/>
    </source>
</evidence>
<keyword evidence="3" id="KW-1015">Disulfide bond</keyword>
<evidence type="ECO:0000259" key="5">
    <source>
        <dbReference type="PROSITE" id="PS51767"/>
    </source>
</evidence>
<dbReference type="OMA" id="NNIVPPF"/>
<accession>T1GBF1</accession>
<dbReference type="FunFam" id="2.40.70.10:FF:000008">
    <property type="entry name" value="Cathepsin D"/>
    <property type="match status" value="2"/>
</dbReference>
<dbReference type="PROSITE" id="PS51767">
    <property type="entry name" value="PEPTIDASE_A1"/>
    <property type="match status" value="1"/>
</dbReference>
<feature type="disulfide bond" evidence="3">
    <location>
        <begin position="449"/>
        <end position="453"/>
    </location>
</feature>
<dbReference type="GO" id="GO:0005764">
    <property type="term" value="C:lysosome"/>
    <property type="evidence" value="ECO:0007669"/>
    <property type="project" value="TreeGrafter"/>
</dbReference>
<organism evidence="6 7">
    <name type="scientific">Megaselia scalaris</name>
    <name type="common">Humpbacked fly</name>
    <name type="synonym">Phora scalaris</name>
    <dbReference type="NCBI Taxonomy" id="36166"/>
    <lineage>
        <taxon>Eukaryota</taxon>
        <taxon>Metazoa</taxon>
        <taxon>Ecdysozoa</taxon>
        <taxon>Arthropoda</taxon>
        <taxon>Hexapoda</taxon>
        <taxon>Insecta</taxon>
        <taxon>Pterygota</taxon>
        <taxon>Neoptera</taxon>
        <taxon>Endopterygota</taxon>
        <taxon>Diptera</taxon>
        <taxon>Brachycera</taxon>
        <taxon>Muscomorpha</taxon>
        <taxon>Platypezoidea</taxon>
        <taxon>Phoridae</taxon>
        <taxon>Megaseliini</taxon>
        <taxon>Megaselia</taxon>
    </lineage>
</organism>
<dbReference type="InterPro" id="IPR001969">
    <property type="entry name" value="Aspartic_peptidase_AS"/>
</dbReference>
<feature type="domain" description="Peptidase A1" evidence="5">
    <location>
        <begin position="19"/>
        <end position="561"/>
    </location>
</feature>
<evidence type="ECO:0000256" key="2">
    <source>
        <dbReference type="PIRSR" id="PIRSR601461-1"/>
    </source>
</evidence>
<protein>
    <recommendedName>
        <fullName evidence="5">Peptidase A1 domain-containing protein</fullName>
    </recommendedName>
</protein>
<evidence type="ECO:0000256" key="4">
    <source>
        <dbReference type="RuleBase" id="RU000454"/>
    </source>
</evidence>
<dbReference type="Gene3D" id="2.40.70.10">
    <property type="entry name" value="Acid Proteases"/>
    <property type="match status" value="4"/>
</dbReference>
<dbReference type="EMBL" id="CAQQ02391209">
    <property type="status" value="NOT_ANNOTATED_CDS"/>
    <property type="molecule type" value="Genomic_DNA"/>
</dbReference>
<reference evidence="6" key="2">
    <citation type="submission" date="2015-06" db="UniProtKB">
        <authorList>
            <consortium name="EnsemblMetazoa"/>
        </authorList>
    </citation>
    <scope>IDENTIFICATION</scope>
</reference>
<dbReference type="HOGENOM" id="CLU_482003_0_0_1"/>
<dbReference type="PANTHER" id="PTHR47966">
    <property type="entry name" value="BETA-SITE APP-CLEAVING ENZYME, ISOFORM A-RELATED"/>
    <property type="match status" value="1"/>
</dbReference>
<dbReference type="EMBL" id="CAQQ02391208">
    <property type="status" value="NOT_ANNOTATED_CDS"/>
    <property type="molecule type" value="Genomic_DNA"/>
</dbReference>
<keyword evidence="4" id="KW-0064">Aspartyl protease</keyword>
<dbReference type="PRINTS" id="PR00792">
    <property type="entry name" value="PEPSIN"/>
</dbReference>
<feature type="active site" evidence="2">
    <location>
        <position position="315"/>
    </location>
</feature>
<comment type="similarity">
    <text evidence="1 4">Belongs to the peptidase A1 family.</text>
</comment>
<dbReference type="InterPro" id="IPR021109">
    <property type="entry name" value="Peptidase_aspartic_dom_sf"/>
</dbReference>
<dbReference type="InterPro" id="IPR001461">
    <property type="entry name" value="Aspartic_peptidase_A1"/>
</dbReference>
<keyword evidence="4" id="KW-0645">Protease</keyword>
<sequence length="566" mass="62394">CLNGHLIRIPLRNFENLYYTGVIGIGSPPQNFTVNFDTGSSNLFVPSITCESCQHKNLYNSDISSTYSGTCKPFSMPGWIDGCEATDNLVLGNSIIKSQTFAEGFNVPLYKTSSDYDGLFGLAFQSIAQNNIVPPFYNLVNQNIISKGIFSFWLNGNVSDENGATHWTIEINGGYVNGYNFCQNGCKAIVDSGAPWLVGPSTEVEAIMEAIGIDSHNIDCNLRSTLPTITFTMNGKDFPIEPEWYISSVNGVCSLAIATGTDVWMLGVVIVILLIAINLSQGKIIRIPLKNHENLYYYGVIGIGTPPQNFTVNFDTGSSNLFVPSVKCKFCQNKNLYDSKNSTTYKGTCKPFAMPGWVEGCEATDNIIFAGDLLKEQIFAEGHNVDATSETVYDGLFGLAFQSIATNNIVPPFYNMLEQGLFEEPVFSFWLNRNPFHKFGVNINNVELCKGGCTAMVDTGAPWIVGPDSEIRAIYKAIDADKNGNVDCRFLDQLPTITFTIHGTIFPIEPYWYINLTEDIDGKPICNAGFMRGGGMWMLGDVFLGRYYSVYDVGNERIGFADVINK</sequence>
<evidence type="ECO:0000313" key="6">
    <source>
        <dbReference type="EnsemblMetazoa" id="MESCA000583-PA"/>
    </source>
</evidence>
<dbReference type="EnsemblMetazoa" id="MESCA000583-RA">
    <property type="protein sequence ID" value="MESCA000583-PA"/>
    <property type="gene ID" value="MESCA000583"/>
</dbReference>
<reference evidence="7" key="1">
    <citation type="submission" date="2013-02" db="EMBL/GenBank/DDBJ databases">
        <authorList>
            <person name="Hughes D."/>
        </authorList>
    </citation>
    <scope>NUCLEOTIDE SEQUENCE</scope>
    <source>
        <strain>Durham</strain>
        <strain evidence="7">NC isolate 2 -- Noor lab</strain>
    </source>
</reference>
<keyword evidence="7" id="KW-1185">Reference proteome</keyword>
<dbReference type="InterPro" id="IPR033121">
    <property type="entry name" value="PEPTIDASE_A1"/>
</dbReference>
<evidence type="ECO:0000256" key="3">
    <source>
        <dbReference type="PIRSR" id="PIRSR601461-2"/>
    </source>
</evidence>
<dbReference type="PANTHER" id="PTHR47966:SF51">
    <property type="entry name" value="BETA-SITE APP-CLEAVING ENZYME, ISOFORM A-RELATED"/>
    <property type="match status" value="1"/>
</dbReference>
<dbReference type="Pfam" id="PF00026">
    <property type="entry name" value="Asp"/>
    <property type="match status" value="4"/>
</dbReference>
<dbReference type="AlphaFoldDB" id="T1GBF1"/>
<keyword evidence="4" id="KW-0378">Hydrolase</keyword>
<feature type="disulfide bond" evidence="3">
    <location>
        <begin position="488"/>
        <end position="526"/>
    </location>
</feature>
<dbReference type="PROSITE" id="PS00141">
    <property type="entry name" value="ASP_PROTEASE"/>
    <property type="match status" value="4"/>
</dbReference>
<evidence type="ECO:0000313" key="7">
    <source>
        <dbReference type="Proteomes" id="UP000015102"/>
    </source>
</evidence>
<dbReference type="SUPFAM" id="SSF50630">
    <property type="entry name" value="Acid proteases"/>
    <property type="match status" value="2"/>
</dbReference>
<dbReference type="GO" id="GO:0006508">
    <property type="term" value="P:proteolysis"/>
    <property type="evidence" value="ECO:0007669"/>
    <property type="project" value="UniProtKB-KW"/>
</dbReference>
<feature type="active site" evidence="2">
    <location>
        <position position="458"/>
    </location>
</feature>
<dbReference type="STRING" id="36166.T1GBF1"/>